<accession>A0A323UQ66</accession>
<protein>
    <submittedName>
        <fullName evidence="2">DUF2802 domain-containing protein</fullName>
    </submittedName>
</protein>
<comment type="caution">
    <text evidence="2">The sequence shown here is derived from an EMBL/GenBank/DDBJ whole genome shotgun (WGS) entry which is preliminary data.</text>
</comment>
<sequence length="189" mass="19564">MVAALLIYGAWQLIRALLAGRRVRAATPAPPTAQKAIDVREEDEDEDTGFDYAPTPAPLPPAVEAGGGAVTGKPVPDAVDHGPALFALELETQRLRRELGALKAALGVQQEEIGALHAQIAGLEQRAQVEPPPVVAPEPAQSASPEYSEALVLARRGMSVDDIAARCGITRSEAELVVSLAAGGQAGGL</sequence>
<dbReference type="EMBL" id="QKOE01000017">
    <property type="protein sequence ID" value="PZA15162.1"/>
    <property type="molecule type" value="Genomic_DNA"/>
</dbReference>
<reference evidence="2 3" key="1">
    <citation type="submission" date="2018-06" db="EMBL/GenBank/DDBJ databases">
        <title>Azoarcus communis strain SWub3 genome.</title>
        <authorList>
            <person name="Zorraquino Salvo V."/>
            <person name="Toubiana D."/>
            <person name="Blumwald E."/>
        </authorList>
    </citation>
    <scope>NUCLEOTIDE SEQUENCE [LARGE SCALE GENOMIC DNA]</scope>
    <source>
        <strain evidence="2 3">SWub3</strain>
    </source>
</reference>
<gene>
    <name evidence="2" type="ORF">DNK49_18415</name>
</gene>
<dbReference type="Proteomes" id="UP000248259">
    <property type="component" value="Unassembled WGS sequence"/>
</dbReference>
<evidence type="ECO:0000256" key="1">
    <source>
        <dbReference type="SAM" id="MobiDB-lite"/>
    </source>
</evidence>
<dbReference type="OrthoDB" id="9182460at2"/>
<proteinExistence type="predicted"/>
<evidence type="ECO:0000313" key="2">
    <source>
        <dbReference type="EMBL" id="PZA15162.1"/>
    </source>
</evidence>
<evidence type="ECO:0000313" key="3">
    <source>
        <dbReference type="Proteomes" id="UP000248259"/>
    </source>
</evidence>
<name>A0A323UQ66_9RHOO</name>
<feature type="compositionally biased region" description="Acidic residues" evidence="1">
    <location>
        <begin position="40"/>
        <end position="49"/>
    </location>
</feature>
<feature type="region of interest" description="Disordered" evidence="1">
    <location>
        <begin position="28"/>
        <end position="60"/>
    </location>
</feature>
<dbReference type="InterPro" id="IPR021244">
    <property type="entry name" value="DUF2802"/>
</dbReference>
<dbReference type="Pfam" id="PF10975">
    <property type="entry name" value="DUF2802"/>
    <property type="match status" value="1"/>
</dbReference>
<dbReference type="AlphaFoldDB" id="A0A323UQ66"/>
<organism evidence="2 3">
    <name type="scientific">Parazoarcus communis SWub3 = DSM 12120</name>
    <dbReference type="NCBI Taxonomy" id="1121029"/>
    <lineage>
        <taxon>Bacteria</taxon>
        <taxon>Pseudomonadati</taxon>
        <taxon>Pseudomonadota</taxon>
        <taxon>Betaproteobacteria</taxon>
        <taxon>Rhodocyclales</taxon>
        <taxon>Zoogloeaceae</taxon>
        <taxon>Parazoarcus</taxon>
    </lineage>
</organism>
<keyword evidence="3" id="KW-1185">Reference proteome</keyword>